<dbReference type="GO" id="GO:0051131">
    <property type="term" value="P:chaperone-mediated protein complex assembly"/>
    <property type="evidence" value="ECO:0007669"/>
    <property type="project" value="TreeGrafter"/>
</dbReference>
<evidence type="ECO:0000256" key="1">
    <source>
        <dbReference type="ARBA" id="ARBA00008045"/>
    </source>
</evidence>
<feature type="non-terminal residue" evidence="4">
    <location>
        <position position="90"/>
    </location>
</feature>
<dbReference type="GO" id="GO:0005737">
    <property type="term" value="C:cytoplasm"/>
    <property type="evidence" value="ECO:0007669"/>
    <property type="project" value="TreeGrafter"/>
</dbReference>
<dbReference type="Gene3D" id="1.10.287.370">
    <property type="match status" value="1"/>
</dbReference>
<dbReference type="AlphaFoldDB" id="A0A0B6Y2R8"/>
<protein>
    <submittedName>
        <fullName evidence="4">Uncharacterized protein</fullName>
    </submittedName>
</protein>
<dbReference type="PANTHER" id="PTHR21431">
    <property type="entry name" value="PREFOLDIN SUBUNIT 6"/>
    <property type="match status" value="1"/>
</dbReference>
<evidence type="ECO:0000256" key="3">
    <source>
        <dbReference type="SAM" id="Coils"/>
    </source>
</evidence>
<reference evidence="4" key="1">
    <citation type="submission" date="2014-12" db="EMBL/GenBank/DDBJ databases">
        <title>Insight into the proteome of Arion vulgaris.</title>
        <authorList>
            <person name="Aradska J."/>
            <person name="Bulat T."/>
            <person name="Smidak R."/>
            <person name="Sarate P."/>
            <person name="Gangsoo J."/>
            <person name="Sialana F."/>
            <person name="Bilban M."/>
            <person name="Lubec G."/>
        </authorList>
    </citation>
    <scope>NUCLEOTIDE SEQUENCE</scope>
    <source>
        <tissue evidence="4">Skin</tissue>
    </source>
</reference>
<organism evidence="4">
    <name type="scientific">Arion vulgaris</name>
    <dbReference type="NCBI Taxonomy" id="1028688"/>
    <lineage>
        <taxon>Eukaryota</taxon>
        <taxon>Metazoa</taxon>
        <taxon>Spiralia</taxon>
        <taxon>Lophotrochozoa</taxon>
        <taxon>Mollusca</taxon>
        <taxon>Gastropoda</taxon>
        <taxon>Heterobranchia</taxon>
        <taxon>Euthyneura</taxon>
        <taxon>Panpulmonata</taxon>
        <taxon>Eupulmonata</taxon>
        <taxon>Stylommatophora</taxon>
        <taxon>Helicina</taxon>
        <taxon>Arionoidea</taxon>
        <taxon>Arionidae</taxon>
        <taxon>Arion</taxon>
    </lineage>
</organism>
<dbReference type="GO" id="GO:0016272">
    <property type="term" value="C:prefoldin complex"/>
    <property type="evidence" value="ECO:0007669"/>
    <property type="project" value="InterPro"/>
</dbReference>
<proteinExistence type="inferred from homology"/>
<feature type="coiled-coil region" evidence="3">
    <location>
        <begin position="3"/>
        <end position="53"/>
    </location>
</feature>
<evidence type="ECO:0000256" key="2">
    <source>
        <dbReference type="ARBA" id="ARBA00023186"/>
    </source>
</evidence>
<dbReference type="Pfam" id="PF01920">
    <property type="entry name" value="Prefoldin_2"/>
    <property type="match status" value="1"/>
</dbReference>
<feature type="non-terminal residue" evidence="4">
    <location>
        <position position="1"/>
    </location>
</feature>
<dbReference type="EMBL" id="HACG01003727">
    <property type="protein sequence ID" value="CEK50592.1"/>
    <property type="molecule type" value="Transcribed_RNA"/>
</dbReference>
<dbReference type="PANTHER" id="PTHR21431:SF0">
    <property type="entry name" value="PREFOLDIN SUBUNIT 6"/>
    <property type="match status" value="1"/>
</dbReference>
<keyword evidence="2" id="KW-0143">Chaperone</keyword>
<accession>A0A0B6Y2R8</accession>
<sequence length="90" mass="10551">TWYKRLSKKMMQLQGNAKLEELQILYTEKLKAVDALQKESESFIKNKEQLETQKTENEMVQKEFELLDSDAVVYKLIGPSLLKQDLVESK</sequence>
<dbReference type="SUPFAM" id="SSF46579">
    <property type="entry name" value="Prefoldin"/>
    <property type="match status" value="1"/>
</dbReference>
<dbReference type="GO" id="GO:0006457">
    <property type="term" value="P:protein folding"/>
    <property type="evidence" value="ECO:0007669"/>
    <property type="project" value="InterPro"/>
</dbReference>
<comment type="similarity">
    <text evidence="1">Belongs to the prefoldin subunit beta family.</text>
</comment>
<evidence type="ECO:0000313" key="4">
    <source>
        <dbReference type="EMBL" id="CEK50592.1"/>
    </source>
</evidence>
<dbReference type="GO" id="GO:0051087">
    <property type="term" value="F:protein-folding chaperone binding"/>
    <property type="evidence" value="ECO:0007669"/>
    <property type="project" value="TreeGrafter"/>
</dbReference>
<dbReference type="InterPro" id="IPR009053">
    <property type="entry name" value="Prefoldin"/>
</dbReference>
<dbReference type="GO" id="GO:0051082">
    <property type="term" value="F:unfolded protein binding"/>
    <property type="evidence" value="ECO:0007669"/>
    <property type="project" value="InterPro"/>
</dbReference>
<keyword evidence="3" id="KW-0175">Coiled coil</keyword>
<name>A0A0B6Y2R8_9EUPU</name>
<gene>
    <name evidence="4" type="primary">ORF11188</name>
</gene>
<dbReference type="InterPro" id="IPR002777">
    <property type="entry name" value="PFD_beta-like"/>
</dbReference>